<dbReference type="Proteomes" id="UP000005239">
    <property type="component" value="Unassembled WGS sequence"/>
</dbReference>
<reference evidence="1" key="2">
    <citation type="submission" date="2022-06" db="UniProtKB">
        <authorList>
            <consortium name="EnsemblMetazoa"/>
        </authorList>
    </citation>
    <scope>IDENTIFICATION</scope>
    <source>
        <strain evidence="1">PS312</strain>
    </source>
</reference>
<evidence type="ECO:0000313" key="2">
    <source>
        <dbReference type="Proteomes" id="UP000005239"/>
    </source>
</evidence>
<evidence type="ECO:0000313" key="1">
    <source>
        <dbReference type="EnsemblMetazoa" id="PPA06328.1"/>
    </source>
</evidence>
<dbReference type="EnsemblMetazoa" id="PPA06328.1">
    <property type="protein sequence ID" value="PPA06328.1"/>
    <property type="gene ID" value="WBGene00095882"/>
</dbReference>
<dbReference type="AlphaFoldDB" id="A0A2A6BRK4"/>
<name>A0A2A6BRK4_PRIPA</name>
<keyword evidence="2" id="KW-1185">Reference proteome</keyword>
<reference evidence="2" key="1">
    <citation type="journal article" date="2008" name="Nat. Genet.">
        <title>The Pristionchus pacificus genome provides a unique perspective on nematode lifestyle and parasitism.</title>
        <authorList>
            <person name="Dieterich C."/>
            <person name="Clifton S.W."/>
            <person name="Schuster L.N."/>
            <person name="Chinwalla A."/>
            <person name="Delehaunty K."/>
            <person name="Dinkelacker I."/>
            <person name="Fulton L."/>
            <person name="Fulton R."/>
            <person name="Godfrey J."/>
            <person name="Minx P."/>
            <person name="Mitreva M."/>
            <person name="Roeseler W."/>
            <person name="Tian H."/>
            <person name="Witte H."/>
            <person name="Yang S.P."/>
            <person name="Wilson R.K."/>
            <person name="Sommer R.J."/>
        </authorList>
    </citation>
    <scope>NUCLEOTIDE SEQUENCE [LARGE SCALE GENOMIC DNA]</scope>
    <source>
        <strain evidence="2">PS312</strain>
    </source>
</reference>
<sequence length="165" mass="18710">RSLLIFEVSSIVFSIAHSSQGVVAAVFVDIIQVSLNVLNGYFMIGLTAMHSVANLVMSVSLQCVNKREDKIERKLDVRYQVKKNLKILPIFIRIGTVCVGWQVVNTTLFVVSCTELYALTATVILLSSSLMKSSRLFKLKRKERNIEPEISEGQLYLEMLKRQWN</sequence>
<accession>A0A2A6BRK4</accession>
<organism evidence="1 2">
    <name type="scientific">Pristionchus pacificus</name>
    <name type="common">Parasitic nematode worm</name>
    <dbReference type="NCBI Taxonomy" id="54126"/>
    <lineage>
        <taxon>Eukaryota</taxon>
        <taxon>Metazoa</taxon>
        <taxon>Ecdysozoa</taxon>
        <taxon>Nematoda</taxon>
        <taxon>Chromadorea</taxon>
        <taxon>Rhabditida</taxon>
        <taxon>Rhabditina</taxon>
        <taxon>Diplogasteromorpha</taxon>
        <taxon>Diplogasteroidea</taxon>
        <taxon>Neodiplogasteridae</taxon>
        <taxon>Pristionchus</taxon>
    </lineage>
</organism>
<gene>
    <name evidence="1" type="primary">WBGene00095882</name>
</gene>
<protein>
    <submittedName>
        <fullName evidence="1">Uncharacterized protein</fullName>
    </submittedName>
</protein>
<accession>A0A8R1U5B8</accession>
<proteinExistence type="predicted"/>